<evidence type="ECO:0000313" key="2">
    <source>
        <dbReference type="Proteomes" id="UP000018872"/>
    </source>
</evidence>
<gene>
    <name evidence="1" type="ORF">T229_01055</name>
</gene>
<feature type="non-terminal residue" evidence="1">
    <location>
        <position position="1"/>
    </location>
</feature>
<feature type="non-terminal residue" evidence="1">
    <location>
        <position position="110"/>
    </location>
</feature>
<evidence type="ECO:0000313" key="1">
    <source>
        <dbReference type="EMBL" id="ETK05729.1"/>
    </source>
</evidence>
<reference evidence="1 2" key="1">
    <citation type="submission" date="2013-11" db="EMBL/GenBank/DDBJ databases">
        <title>Single cell genomics of uncultured Tannerella BU063 (oral taxon 286).</title>
        <authorList>
            <person name="Beall C.J."/>
            <person name="Campbell A.G."/>
            <person name="Griffen A.L."/>
            <person name="Podar M."/>
            <person name="Leys E.J."/>
        </authorList>
    </citation>
    <scope>NUCLEOTIDE SEQUENCE [LARGE SCALE GENOMIC DNA]</scope>
    <source>
        <strain evidence="1">Cell 5</strain>
    </source>
</reference>
<sequence length="110" mass="12599">IKPYIQWGHDEEKEYTPSVLNFSTGAGGVLYPPQCFHEDITNTSLFSKYAPKGDDIWFKAMTLKKDVQYVRIPIECDFSDKFLLLENGQDIALYLSNVKCGENDIQIKDT</sequence>
<comment type="caution">
    <text evidence="1">The sequence shown here is derived from an EMBL/GenBank/DDBJ whole genome shotgun (WGS) entry which is preliminary data.</text>
</comment>
<dbReference type="Proteomes" id="UP000018872">
    <property type="component" value="Unassembled WGS sequence"/>
</dbReference>
<proteinExistence type="predicted"/>
<protein>
    <submittedName>
        <fullName evidence="1">Uncharacterized protein</fullName>
    </submittedName>
</protein>
<dbReference type="EMBL" id="AYYC01000236">
    <property type="protein sequence ID" value="ETK05729.1"/>
    <property type="molecule type" value="Genomic_DNA"/>
</dbReference>
<name>W2CER8_9BACT</name>
<dbReference type="AlphaFoldDB" id="W2CER8"/>
<accession>W2CER8</accession>
<organism evidence="1 2">
    <name type="scientific">Tannerella sp. oral taxon BU063 isolate Cell 5</name>
    <dbReference type="NCBI Taxonomy" id="1410950"/>
    <lineage>
        <taxon>Bacteria</taxon>
        <taxon>Pseudomonadati</taxon>
        <taxon>Bacteroidota</taxon>
        <taxon>Bacteroidia</taxon>
        <taxon>Bacteroidales</taxon>
        <taxon>Tannerellaceae</taxon>
        <taxon>Tannerella</taxon>
    </lineage>
</organism>